<dbReference type="CDD" id="cd00082">
    <property type="entry name" value="HisKA"/>
    <property type="match status" value="1"/>
</dbReference>
<evidence type="ECO:0000256" key="11">
    <source>
        <dbReference type="ARBA" id="ARBA00023136"/>
    </source>
</evidence>
<dbReference type="PRINTS" id="PR00344">
    <property type="entry name" value="BCTRLSENSOR"/>
</dbReference>
<dbReference type="SMART" id="SM00387">
    <property type="entry name" value="HATPase_c"/>
    <property type="match status" value="1"/>
</dbReference>
<dbReference type="GO" id="GO:0005524">
    <property type="term" value="F:ATP binding"/>
    <property type="evidence" value="ECO:0007669"/>
    <property type="project" value="UniProtKB-KW"/>
</dbReference>
<dbReference type="RefSeq" id="WP_055267480.1">
    <property type="nucleotide sequence ID" value="NZ_CABIXQ010000022.1"/>
</dbReference>
<gene>
    <name evidence="14" type="primary">luxQ_3</name>
    <name evidence="14" type="ORF">ERS852471_02751</name>
</gene>
<evidence type="ECO:0000256" key="12">
    <source>
        <dbReference type="SAM" id="Phobius"/>
    </source>
</evidence>
<dbReference type="SUPFAM" id="SSF55874">
    <property type="entry name" value="ATPase domain of HSP90 chaperone/DNA topoisomerase II/histidine kinase"/>
    <property type="match status" value="1"/>
</dbReference>
<dbReference type="Pfam" id="PF00512">
    <property type="entry name" value="HisKA"/>
    <property type="match status" value="1"/>
</dbReference>
<dbReference type="InterPro" id="IPR011123">
    <property type="entry name" value="Y_Y_Y"/>
</dbReference>
<dbReference type="Pfam" id="PF02518">
    <property type="entry name" value="HATPase_c"/>
    <property type="match status" value="1"/>
</dbReference>
<dbReference type="PANTHER" id="PTHR43547:SF2">
    <property type="entry name" value="HYBRID SIGNAL TRANSDUCTION HISTIDINE KINASE C"/>
    <property type="match status" value="1"/>
</dbReference>
<dbReference type="Pfam" id="PF07494">
    <property type="entry name" value="Reg_prop"/>
    <property type="match status" value="8"/>
</dbReference>
<evidence type="ECO:0000313" key="14">
    <source>
        <dbReference type="EMBL" id="CUO98734.1"/>
    </source>
</evidence>
<comment type="subcellular location">
    <subcellularLocation>
        <location evidence="2">Cell membrane</location>
    </subcellularLocation>
</comment>
<evidence type="ECO:0000256" key="7">
    <source>
        <dbReference type="ARBA" id="ARBA00022741"/>
    </source>
</evidence>
<dbReference type="SUPFAM" id="SSF47384">
    <property type="entry name" value="Homodimeric domain of signal transducing histidine kinase"/>
    <property type="match status" value="1"/>
</dbReference>
<dbReference type="InterPro" id="IPR011110">
    <property type="entry name" value="Reg_prop"/>
</dbReference>
<dbReference type="Pfam" id="PF07495">
    <property type="entry name" value="Y_Y_Y"/>
    <property type="match status" value="1"/>
</dbReference>
<dbReference type="SMART" id="SM00388">
    <property type="entry name" value="HisKA"/>
    <property type="match status" value="1"/>
</dbReference>
<dbReference type="FunFam" id="3.30.565.10:FF:000023">
    <property type="entry name" value="PAS domain-containing sensor histidine kinase"/>
    <property type="match status" value="1"/>
</dbReference>
<keyword evidence="12" id="KW-1133">Transmembrane helix</keyword>
<feature type="domain" description="Histidine kinase" evidence="13">
    <location>
        <begin position="844"/>
        <end position="1065"/>
    </location>
</feature>
<dbReference type="InterPro" id="IPR013783">
    <property type="entry name" value="Ig-like_fold"/>
</dbReference>
<comment type="catalytic activity">
    <reaction evidence="1">
        <text>ATP + protein L-histidine = ADP + protein N-phospho-L-histidine.</text>
        <dbReference type="EC" id="2.7.13.3"/>
    </reaction>
</comment>
<dbReference type="Gene3D" id="1.10.287.130">
    <property type="match status" value="1"/>
</dbReference>
<dbReference type="Gene3D" id="2.130.10.10">
    <property type="entry name" value="YVTN repeat-like/Quinoprotein amine dehydrogenase"/>
    <property type="match status" value="3"/>
</dbReference>
<dbReference type="Proteomes" id="UP000095594">
    <property type="component" value="Unassembled WGS sequence"/>
</dbReference>
<dbReference type="EC" id="2.7.13.3" evidence="3"/>
<evidence type="ECO:0000256" key="8">
    <source>
        <dbReference type="ARBA" id="ARBA00022777"/>
    </source>
</evidence>
<dbReference type="EMBL" id="CYZX01000022">
    <property type="protein sequence ID" value="CUO98734.1"/>
    <property type="molecule type" value="Genomic_DNA"/>
</dbReference>
<dbReference type="CDD" id="cd16922">
    <property type="entry name" value="HATPase_EvgS-ArcB-TorS-like"/>
    <property type="match status" value="1"/>
</dbReference>
<keyword evidence="9" id="KW-0067">ATP-binding</keyword>
<protein>
    <recommendedName>
        <fullName evidence="3">histidine kinase</fullName>
        <ecNumber evidence="3">2.7.13.3</ecNumber>
    </recommendedName>
</protein>
<dbReference type="GO" id="GO:0005886">
    <property type="term" value="C:plasma membrane"/>
    <property type="evidence" value="ECO:0007669"/>
    <property type="project" value="UniProtKB-SubCell"/>
</dbReference>
<dbReference type="InterPro" id="IPR003594">
    <property type="entry name" value="HATPase_dom"/>
</dbReference>
<keyword evidence="11 12" id="KW-0472">Membrane</keyword>
<sequence length="1065" mass="121506">MKKSIRNILVLIFLFICIWSENVYSASKIGNINFQSISIDDGLSQSLAEYIYQDSFGYIWIGTNDGLNRYNGNEFKVYKNIKNDDNSISNNMISSLVEDNNKNLWIGTDGGLNKMNLYTGEITRYLVSEEDKLYSNTVVDELLFDTKGRLWVCTINGLNLYDSENDTFIKVAEEYLENKGIQDIAEDGEGNIWVSTRDGLFKYNHEKNVVESFYHDVNDKNTISENNIFSLYYNDSKLWIGTKTGGLNIMNLKDYSIKRYAHDPSNPNSIPSNLIRDILKDKDGNMWLATDQGLAHFDEKNETFYTYTSNTDKHSICDNNIINLYQDRLGVIWIGTFSGISKFFPNNDFEVYRNDPSDDNSLSSSSVCGIYEDDEGNVWIGTFNAGINKVSGDKVTRYYNDLNDVNSLSSNRVKDITGIENEIWIATDNGLNKYDKDTEKFTVYKKTDDENSVVNSEIRVLYIDRDGLLWIGTRGGISTFDREENFTSYNEVLEKNGIYEKTISAIYEDSEGIMWFGLGNDGGLVSYNRETGEVKNYLNDENNENSLSFNNVRSISEDGYGNIWIGTQDGLNKLNKKTEKFTVYSFNDGLSNNFIYGVIVDDYDNIWATTNYGLSMYDQNEEKFVRYYEADGLATNEFNGFSYHKNKDGQIYVGGVNGVTKFNPRELQLKMETSNVIIDSIKTIGGLEVDLRHKVVLEYDSRELYIKFFIPEYKNMNQMQYAYKLEGMDSEWTFSGTENYARYASIPPGKYKMLIAGRNYNGVWSDISSVEIKVKNSIFKTPIAYIIYILIVLAVIYFFYNQVKILDSLVTQRTQELNNKLHENKKLYKRLIEAEQYKNNYFVNLSHELRTPLNVILSMEQLIRSLVKSGKKIDNDKMEDYMNTLGGNSKRLLNLINNIIDTSKIDSGAYKLNKEEVDIVCLVEDTALSMVELARSKNIDLIVDPEVEELSISCDRLDIERCIVNLIGNAIKFTESEGSIIVTVSELDDKVKITVKDTGVGIDEKYHNSIFDRFGQVYDVSSEEFGGSGLGLTLTKNLINLHGGEISVVSKVGEGSEFIIILPIK</sequence>
<evidence type="ECO:0000256" key="6">
    <source>
        <dbReference type="ARBA" id="ARBA00022679"/>
    </source>
</evidence>
<evidence type="ECO:0000256" key="10">
    <source>
        <dbReference type="ARBA" id="ARBA00023012"/>
    </source>
</evidence>
<dbReference type="Gene3D" id="2.60.40.10">
    <property type="entry name" value="Immunoglobulins"/>
    <property type="match status" value="1"/>
</dbReference>
<dbReference type="InterPro" id="IPR015943">
    <property type="entry name" value="WD40/YVTN_repeat-like_dom_sf"/>
</dbReference>
<dbReference type="InterPro" id="IPR036890">
    <property type="entry name" value="HATPase_C_sf"/>
</dbReference>
<keyword evidence="7" id="KW-0547">Nucleotide-binding</keyword>
<evidence type="ECO:0000259" key="13">
    <source>
        <dbReference type="PROSITE" id="PS50109"/>
    </source>
</evidence>
<feature type="transmembrane region" description="Helical" evidence="12">
    <location>
        <begin position="783"/>
        <end position="800"/>
    </location>
</feature>
<evidence type="ECO:0000256" key="1">
    <source>
        <dbReference type="ARBA" id="ARBA00000085"/>
    </source>
</evidence>
<accession>A0A174JG78</accession>
<keyword evidence="10" id="KW-0902">Two-component regulatory system</keyword>
<dbReference type="PROSITE" id="PS50109">
    <property type="entry name" value="HIS_KIN"/>
    <property type="match status" value="1"/>
</dbReference>
<evidence type="ECO:0000313" key="15">
    <source>
        <dbReference type="Proteomes" id="UP000095594"/>
    </source>
</evidence>
<keyword evidence="5" id="KW-0597">Phosphoprotein</keyword>
<dbReference type="PANTHER" id="PTHR43547">
    <property type="entry name" value="TWO-COMPONENT HISTIDINE KINASE"/>
    <property type="match status" value="1"/>
</dbReference>
<keyword evidence="12" id="KW-0812">Transmembrane</keyword>
<reference evidence="14 15" key="1">
    <citation type="submission" date="2015-09" db="EMBL/GenBank/DDBJ databases">
        <authorList>
            <consortium name="Pathogen Informatics"/>
        </authorList>
    </citation>
    <scope>NUCLEOTIDE SEQUENCE [LARGE SCALE GENOMIC DNA]</scope>
    <source>
        <strain evidence="14 15">2789STDY5834856</strain>
    </source>
</reference>
<dbReference type="InterPro" id="IPR005467">
    <property type="entry name" value="His_kinase_dom"/>
</dbReference>
<keyword evidence="6 14" id="KW-0808">Transferase</keyword>
<dbReference type="InterPro" id="IPR036097">
    <property type="entry name" value="HisK_dim/P_sf"/>
</dbReference>
<dbReference type="InterPro" id="IPR003661">
    <property type="entry name" value="HisK_dim/P_dom"/>
</dbReference>
<evidence type="ECO:0000256" key="9">
    <source>
        <dbReference type="ARBA" id="ARBA00022840"/>
    </source>
</evidence>
<dbReference type="InterPro" id="IPR004358">
    <property type="entry name" value="Sig_transdc_His_kin-like_C"/>
</dbReference>
<organism evidence="14 15">
    <name type="scientific">Clostridium disporicum</name>
    <dbReference type="NCBI Taxonomy" id="84024"/>
    <lineage>
        <taxon>Bacteria</taxon>
        <taxon>Bacillati</taxon>
        <taxon>Bacillota</taxon>
        <taxon>Clostridia</taxon>
        <taxon>Eubacteriales</taxon>
        <taxon>Clostridiaceae</taxon>
        <taxon>Clostridium</taxon>
    </lineage>
</organism>
<proteinExistence type="predicted"/>
<evidence type="ECO:0000256" key="2">
    <source>
        <dbReference type="ARBA" id="ARBA00004236"/>
    </source>
</evidence>
<evidence type="ECO:0000256" key="3">
    <source>
        <dbReference type="ARBA" id="ARBA00012438"/>
    </source>
</evidence>
<keyword evidence="8 14" id="KW-0418">Kinase</keyword>
<dbReference type="OrthoDB" id="9813394at2"/>
<dbReference type="AlphaFoldDB" id="A0A174JG78"/>
<dbReference type="Gene3D" id="3.30.565.10">
    <property type="entry name" value="Histidine kinase-like ATPase, C-terminal domain"/>
    <property type="match status" value="1"/>
</dbReference>
<dbReference type="GO" id="GO:0000155">
    <property type="term" value="F:phosphorelay sensor kinase activity"/>
    <property type="evidence" value="ECO:0007669"/>
    <property type="project" value="InterPro"/>
</dbReference>
<evidence type="ECO:0000256" key="5">
    <source>
        <dbReference type="ARBA" id="ARBA00022553"/>
    </source>
</evidence>
<keyword evidence="4" id="KW-1003">Cell membrane</keyword>
<evidence type="ECO:0000256" key="4">
    <source>
        <dbReference type="ARBA" id="ARBA00022475"/>
    </source>
</evidence>
<name>A0A174JG78_9CLOT</name>
<dbReference type="SUPFAM" id="SSF63829">
    <property type="entry name" value="Calcium-dependent phosphotriesterase"/>
    <property type="match status" value="3"/>
</dbReference>